<accession>A0A819N5X1</accession>
<gene>
    <name evidence="2" type="ORF">OKA104_LOCUS29186</name>
    <name evidence="1" type="ORF">VCS650_LOCUS1938</name>
</gene>
<dbReference type="EMBL" id="CAJOAY010002937">
    <property type="protein sequence ID" value="CAF3990544.1"/>
    <property type="molecule type" value="Genomic_DNA"/>
</dbReference>
<dbReference type="Proteomes" id="UP000663881">
    <property type="component" value="Unassembled WGS sequence"/>
</dbReference>
<evidence type="ECO:0000313" key="2">
    <source>
        <dbReference type="EMBL" id="CAF3990544.1"/>
    </source>
</evidence>
<reference evidence="2" key="1">
    <citation type="submission" date="2021-02" db="EMBL/GenBank/DDBJ databases">
        <authorList>
            <person name="Nowell W R."/>
        </authorList>
    </citation>
    <scope>NUCLEOTIDE SEQUENCE</scope>
</reference>
<name>A0A819N5X1_9BILA</name>
<sequence length="586" mass="66580">MTSTTDWHFEANEFLRNLIIQCDETDELCTVNVSIYDTAWVSMVSKTIDGKTEWLFPQSFQLILDSQSSDGGWEVDKSPVDAIVTTLACVLALKRHQSTVPVYEGSEDDINYRIDIAVKFLNSKLDSWDVSTTERIAFELIIPSLLKLLEIEYGIIFRFRDYNILVAIHHKKMAMIDNSMIYKFQSTCHYTLEAFIGRIDFNRLRNLKHKGSFMSSPASTAAYLMNVSSWDEEAEQFLRYVLVHCKRYGNGGVSIICPTTAFEFSWSIVNLFENGFEMEKLDKCCLDRIKDILKRILTAQNGLVGFAEGVLPDADGTAKTLAALYYLGDQFSVEPLIKKFEIKTHFLCYEHERNPSISANSNILITLLHASMPERYTSQIVKALTFLCDTWWTSKGMLADKWHQSWIYPAMLMSQGLTRLLYLHHEDVCFSSLSDDLIRNKVHIILLQLMVRLLQSQSNVTGCWGMNGSREETSYAIIALANLASLPFAELLRTQIDVAVARGQAYLSSTTSSNLLETEQKERLWISKTVYGVGSVHQSYILAALQTSALRYSFNSEKKSCLPVISVEKSGDSKPILLKLNYFFPS</sequence>
<dbReference type="Gene3D" id="1.50.10.20">
    <property type="match status" value="1"/>
</dbReference>
<comment type="caution">
    <text evidence="2">The sequence shown here is derived from an EMBL/GenBank/DDBJ whole genome shotgun (WGS) entry which is preliminary data.</text>
</comment>
<dbReference type="GO" id="GO:0010333">
    <property type="term" value="F:terpene synthase activity"/>
    <property type="evidence" value="ECO:0007669"/>
    <property type="project" value="InterPro"/>
</dbReference>
<dbReference type="EMBL" id="CAJNON010000009">
    <property type="protein sequence ID" value="CAF0763240.1"/>
    <property type="molecule type" value="Genomic_DNA"/>
</dbReference>
<dbReference type="PANTHER" id="PTHR31739:SF25">
    <property type="entry name" value="(E,E)-GERANYLLINALOOL SYNTHASE"/>
    <property type="match status" value="1"/>
</dbReference>
<dbReference type="Proteomes" id="UP000663891">
    <property type="component" value="Unassembled WGS sequence"/>
</dbReference>
<dbReference type="GO" id="GO:0016102">
    <property type="term" value="P:diterpenoid biosynthetic process"/>
    <property type="evidence" value="ECO:0007669"/>
    <property type="project" value="TreeGrafter"/>
</dbReference>
<dbReference type="InterPro" id="IPR050148">
    <property type="entry name" value="Terpene_synthase-like"/>
</dbReference>
<dbReference type="Gene3D" id="1.50.10.160">
    <property type="match status" value="1"/>
</dbReference>
<evidence type="ECO:0000313" key="1">
    <source>
        <dbReference type="EMBL" id="CAF0763240.1"/>
    </source>
</evidence>
<dbReference type="InterPro" id="IPR008930">
    <property type="entry name" value="Terpenoid_cyclase/PrenylTrfase"/>
</dbReference>
<dbReference type="AlphaFoldDB" id="A0A819N5X1"/>
<evidence type="ECO:0000313" key="3">
    <source>
        <dbReference type="Proteomes" id="UP000663881"/>
    </source>
</evidence>
<dbReference type="OrthoDB" id="2343925at2759"/>
<proteinExistence type="predicted"/>
<protein>
    <submittedName>
        <fullName evidence="2">Uncharacterized protein</fullName>
    </submittedName>
</protein>
<organism evidence="2 3">
    <name type="scientific">Adineta steineri</name>
    <dbReference type="NCBI Taxonomy" id="433720"/>
    <lineage>
        <taxon>Eukaryota</taxon>
        <taxon>Metazoa</taxon>
        <taxon>Spiralia</taxon>
        <taxon>Gnathifera</taxon>
        <taxon>Rotifera</taxon>
        <taxon>Eurotatoria</taxon>
        <taxon>Bdelloidea</taxon>
        <taxon>Adinetida</taxon>
        <taxon>Adinetidae</taxon>
        <taxon>Adineta</taxon>
    </lineage>
</organism>
<dbReference type="PANTHER" id="PTHR31739">
    <property type="entry name" value="ENT-COPALYL DIPHOSPHATE SYNTHASE, CHLOROPLASTIC"/>
    <property type="match status" value="1"/>
</dbReference>
<dbReference type="GO" id="GO:0000287">
    <property type="term" value="F:magnesium ion binding"/>
    <property type="evidence" value="ECO:0007669"/>
    <property type="project" value="TreeGrafter"/>
</dbReference>
<dbReference type="SUPFAM" id="SSF48239">
    <property type="entry name" value="Terpenoid cyclases/Protein prenyltransferases"/>
    <property type="match status" value="1"/>
</dbReference>